<sequence>MSKSTDIGKQLEEAHAAILKLANLPPSHPAYGQSYLIKWKVDEFLDSLPKIKADGSNYTLWKDRFDGGKAQYPCFNLLDIDLDADKDEPILLAIAAALDIMLSVKITHSLEDSDFASSIFHLSGKEQLERIDNRYAITEFQQIKRDLMNGFAAIRTTQLTNSTKQLFVERAELSRSLAVNPKIALPALLFSPLLNYRDEEEEFPVSIKKFIHEVTKDIMNTPPEDVNCIGQNLARWAELSRDFSTKSENFALDQKTFYTPEVDAKSLVAHAEAVPSGMSDPKFTRFAKAFYSKKGEYFVKNVNVSKKTLFKQFFLPKLCPFCLREGCDFTTHKCLK</sequence>
<protein>
    <submittedName>
        <fullName evidence="1">Uncharacterized protein</fullName>
    </submittedName>
</protein>
<comment type="caution">
    <text evidence="1">The sequence shown here is derived from an EMBL/GenBank/DDBJ whole genome shotgun (WGS) entry which is preliminary data.</text>
</comment>
<keyword evidence="2" id="KW-1185">Reference proteome</keyword>
<evidence type="ECO:0000313" key="2">
    <source>
        <dbReference type="Proteomes" id="UP001377567"/>
    </source>
</evidence>
<dbReference type="Proteomes" id="UP001377567">
    <property type="component" value="Unassembled WGS sequence"/>
</dbReference>
<name>A0AAV5S478_MAUHU</name>
<dbReference type="AlphaFoldDB" id="A0AAV5S478"/>
<gene>
    <name evidence="1" type="ORF">DAKH74_051500</name>
</gene>
<proteinExistence type="predicted"/>
<accession>A0AAV5S478</accession>
<dbReference type="EMBL" id="BTGD01000025">
    <property type="protein sequence ID" value="GMM58533.1"/>
    <property type="molecule type" value="Genomic_DNA"/>
</dbReference>
<organism evidence="1 2">
    <name type="scientific">Maudiozyma humilis</name>
    <name type="common">Sour dough yeast</name>
    <name type="synonym">Kazachstania humilis</name>
    <dbReference type="NCBI Taxonomy" id="51915"/>
    <lineage>
        <taxon>Eukaryota</taxon>
        <taxon>Fungi</taxon>
        <taxon>Dikarya</taxon>
        <taxon>Ascomycota</taxon>
        <taxon>Saccharomycotina</taxon>
        <taxon>Saccharomycetes</taxon>
        <taxon>Saccharomycetales</taxon>
        <taxon>Saccharomycetaceae</taxon>
        <taxon>Maudiozyma</taxon>
    </lineage>
</organism>
<evidence type="ECO:0000313" key="1">
    <source>
        <dbReference type="EMBL" id="GMM58533.1"/>
    </source>
</evidence>
<reference evidence="1 2" key="1">
    <citation type="journal article" date="2023" name="Elife">
        <title>Identification of key yeast species and microbe-microbe interactions impacting larval growth of Drosophila in the wild.</title>
        <authorList>
            <person name="Mure A."/>
            <person name="Sugiura Y."/>
            <person name="Maeda R."/>
            <person name="Honda K."/>
            <person name="Sakurai N."/>
            <person name="Takahashi Y."/>
            <person name="Watada M."/>
            <person name="Katoh T."/>
            <person name="Gotoh A."/>
            <person name="Gotoh Y."/>
            <person name="Taniguchi I."/>
            <person name="Nakamura K."/>
            <person name="Hayashi T."/>
            <person name="Katayama T."/>
            <person name="Uemura T."/>
            <person name="Hattori Y."/>
        </authorList>
    </citation>
    <scope>NUCLEOTIDE SEQUENCE [LARGE SCALE GENOMIC DNA]</scope>
    <source>
        <strain evidence="1 2">KH-74</strain>
    </source>
</reference>